<evidence type="ECO:0000313" key="2">
    <source>
        <dbReference type="EMBL" id="PIL42190.1"/>
    </source>
</evidence>
<accession>A0A2G8T806</accession>
<name>A0A2G8T806_9BURK</name>
<evidence type="ECO:0000256" key="1">
    <source>
        <dbReference type="SAM" id="SignalP"/>
    </source>
</evidence>
<feature type="signal peptide" evidence="1">
    <location>
        <begin position="1"/>
        <end position="24"/>
    </location>
</feature>
<keyword evidence="1" id="KW-0732">Signal</keyword>
<dbReference type="Proteomes" id="UP000230390">
    <property type="component" value="Unassembled WGS sequence"/>
</dbReference>
<organism evidence="2 3">
    <name type="scientific">Massilia eurypsychrophila</name>
    <dbReference type="NCBI Taxonomy" id="1485217"/>
    <lineage>
        <taxon>Bacteria</taxon>
        <taxon>Pseudomonadati</taxon>
        <taxon>Pseudomonadota</taxon>
        <taxon>Betaproteobacteria</taxon>
        <taxon>Burkholderiales</taxon>
        <taxon>Oxalobacteraceae</taxon>
        <taxon>Telluria group</taxon>
        <taxon>Massilia</taxon>
    </lineage>
</organism>
<sequence length="96" mass="10012">MLKSSLLCCLAACALCACSTIAEKTNFLSDDDAKAKVAGPLGYPTGALTLLTRKTEGVNTYVTVRASDNKTFVCTINGGNALSMGLVNPPDCRPRP</sequence>
<dbReference type="AlphaFoldDB" id="A0A2G8T806"/>
<evidence type="ECO:0000313" key="3">
    <source>
        <dbReference type="Proteomes" id="UP000230390"/>
    </source>
</evidence>
<gene>
    <name evidence="2" type="ORF">CR105_25645</name>
</gene>
<proteinExistence type="predicted"/>
<reference evidence="2 3" key="1">
    <citation type="submission" date="2017-10" db="EMBL/GenBank/DDBJ databases">
        <title>Massilia psychrophilum sp. nov., a novel purple-pigmented bacterium isolated from Tianshan glacier, Xinjiang Municipality, China.</title>
        <authorList>
            <person name="Wang H."/>
        </authorList>
    </citation>
    <scope>NUCLEOTIDE SEQUENCE [LARGE SCALE GENOMIC DNA]</scope>
    <source>
        <strain evidence="2 3">JCM 30074</strain>
    </source>
</reference>
<dbReference type="RefSeq" id="WP_099793569.1">
    <property type="nucleotide sequence ID" value="NZ_JBHLYV010000004.1"/>
</dbReference>
<keyword evidence="3" id="KW-1185">Reference proteome</keyword>
<dbReference type="PROSITE" id="PS51257">
    <property type="entry name" value="PROKAR_LIPOPROTEIN"/>
    <property type="match status" value="1"/>
</dbReference>
<comment type="caution">
    <text evidence="2">The sequence shown here is derived from an EMBL/GenBank/DDBJ whole genome shotgun (WGS) entry which is preliminary data.</text>
</comment>
<dbReference type="OrthoDB" id="6885719at2"/>
<dbReference type="EMBL" id="PDOC01000033">
    <property type="protein sequence ID" value="PIL42190.1"/>
    <property type="molecule type" value="Genomic_DNA"/>
</dbReference>
<evidence type="ECO:0008006" key="4">
    <source>
        <dbReference type="Google" id="ProtNLM"/>
    </source>
</evidence>
<protein>
    <recommendedName>
        <fullName evidence="4">Lipoprotein</fullName>
    </recommendedName>
</protein>
<feature type="chain" id="PRO_5013587227" description="Lipoprotein" evidence="1">
    <location>
        <begin position="25"/>
        <end position="96"/>
    </location>
</feature>